<evidence type="ECO:0000313" key="2">
    <source>
        <dbReference type="Proteomes" id="UP000242855"/>
    </source>
</evidence>
<gene>
    <name evidence="1" type="ORF">CGC48_00840</name>
</gene>
<dbReference type="SUPFAM" id="SSF47413">
    <property type="entry name" value="lambda repressor-like DNA-binding domains"/>
    <property type="match status" value="1"/>
</dbReference>
<accession>A0A286NTF2</accession>
<name>A0A286NTF2_9FLAO</name>
<dbReference type="AlphaFoldDB" id="A0A286NTF2"/>
<protein>
    <submittedName>
        <fullName evidence="1">Uncharacterized protein</fullName>
    </submittedName>
</protein>
<evidence type="ECO:0000313" key="1">
    <source>
        <dbReference type="EMBL" id="ATA67291.1"/>
    </source>
</evidence>
<reference evidence="1 2" key="1">
    <citation type="journal article" date="2017" name="Genome Announc.">
        <title>Twelve Complete Reference Genomes of Clinical Isolates in the Capnocytophaga Genus.</title>
        <authorList>
            <person name="Villarma A."/>
            <person name="Gulvik C.A."/>
            <person name="Rowe L.A."/>
            <person name="Sheth M."/>
            <person name="Juieng P."/>
            <person name="Nicholson A.C."/>
            <person name="Loparev V.N."/>
            <person name="McQuiston J.R."/>
        </authorList>
    </citation>
    <scope>NUCLEOTIDE SEQUENCE [LARGE SCALE GENOMIC DNA]</scope>
    <source>
        <strain evidence="1 2">G7591</strain>
    </source>
</reference>
<organism evidence="1 2">
    <name type="scientific">Capnocytophaga cynodegmi</name>
    <dbReference type="NCBI Taxonomy" id="28189"/>
    <lineage>
        <taxon>Bacteria</taxon>
        <taxon>Pseudomonadati</taxon>
        <taxon>Bacteroidota</taxon>
        <taxon>Flavobacteriia</taxon>
        <taxon>Flavobacteriales</taxon>
        <taxon>Flavobacteriaceae</taxon>
        <taxon>Capnocytophaga</taxon>
    </lineage>
</organism>
<dbReference type="GeneID" id="96780340"/>
<sequence>MRIEENKDFDIIAKIKEVAESECKTDAEFAKRWGKSPQNVYDLYKRKSIDVKTLLEISKVLSYNFFEDLQQQLPFYKKKDDVKEPIKATLQIELSQDKKDQVLRIVFGDNNLKILNE</sequence>
<dbReference type="GO" id="GO:0003677">
    <property type="term" value="F:DNA binding"/>
    <property type="evidence" value="ECO:0007669"/>
    <property type="project" value="InterPro"/>
</dbReference>
<dbReference type="InterPro" id="IPR010982">
    <property type="entry name" value="Lambda_DNA-bd_dom_sf"/>
</dbReference>
<dbReference type="KEGG" id="ccyn:CGC48_00840"/>
<dbReference type="EMBL" id="CP022378">
    <property type="protein sequence ID" value="ATA67291.1"/>
    <property type="molecule type" value="Genomic_DNA"/>
</dbReference>
<proteinExistence type="predicted"/>
<dbReference type="Gene3D" id="1.10.260.40">
    <property type="entry name" value="lambda repressor-like DNA-binding domains"/>
    <property type="match status" value="1"/>
</dbReference>
<dbReference type="RefSeq" id="WP_095897399.1">
    <property type="nucleotide sequence ID" value="NZ_CP022378.1"/>
</dbReference>
<dbReference type="Proteomes" id="UP000242855">
    <property type="component" value="Chromosome"/>
</dbReference>